<comment type="similarity">
    <text evidence="4">Belongs to the Rab3-GAP catalytic subunit family.</text>
</comment>
<evidence type="ECO:0000313" key="13">
    <source>
        <dbReference type="Proteomes" id="UP000676336"/>
    </source>
</evidence>
<dbReference type="PANTHER" id="PTHR21422">
    <property type="entry name" value="RAB3 GTPASE-ACTIVATING PROTEIN CATALYTIC SUBUNIT"/>
    <property type="match status" value="1"/>
</dbReference>
<keyword evidence="7" id="KW-0963">Cytoplasm</keyword>
<comment type="caution">
    <text evidence="12">The sequence shown here is derived from an EMBL/GenBank/DDBJ whole genome shotgun (WGS) entry which is preliminary data.</text>
</comment>
<evidence type="ECO:0000256" key="3">
    <source>
        <dbReference type="ARBA" id="ARBA00004496"/>
    </source>
</evidence>
<dbReference type="GO" id="GO:0005794">
    <property type="term" value="C:Golgi apparatus"/>
    <property type="evidence" value="ECO:0007669"/>
    <property type="project" value="UniProtKB-SubCell"/>
</dbReference>
<evidence type="ECO:0000256" key="9">
    <source>
        <dbReference type="ARBA" id="ARBA00023034"/>
    </source>
</evidence>
<evidence type="ECO:0000256" key="1">
    <source>
        <dbReference type="ARBA" id="ARBA00004222"/>
    </source>
</evidence>
<dbReference type="InterPro" id="IPR026147">
    <property type="entry name" value="Rab3GAP1_conserved"/>
</dbReference>
<dbReference type="EMBL" id="CAJOBI010314522">
    <property type="protein sequence ID" value="CAF5174555.1"/>
    <property type="molecule type" value="Genomic_DNA"/>
</dbReference>
<comment type="subcellular location">
    <subcellularLocation>
        <location evidence="3">Cytoplasm</location>
    </subcellularLocation>
    <subcellularLocation>
        <location evidence="2">Endoplasmic reticulum</location>
    </subcellularLocation>
    <subcellularLocation>
        <location evidence="1">Golgi apparatus</location>
        <location evidence="1">cis-Golgi network</location>
    </subcellularLocation>
</comment>
<dbReference type="PANTHER" id="PTHR21422:SF9">
    <property type="entry name" value="RAB3 GTPASE-ACTIVATING PROTEIN CATALYTIC SUBUNIT"/>
    <property type="match status" value="1"/>
</dbReference>
<evidence type="ECO:0000259" key="11">
    <source>
        <dbReference type="Pfam" id="PF19533"/>
    </source>
</evidence>
<evidence type="ECO:0000313" key="12">
    <source>
        <dbReference type="EMBL" id="CAF5174555.1"/>
    </source>
</evidence>
<dbReference type="GO" id="GO:0005096">
    <property type="term" value="F:GTPase activator activity"/>
    <property type="evidence" value="ECO:0007669"/>
    <property type="project" value="UniProtKB-KW"/>
</dbReference>
<dbReference type="Pfam" id="PF13890">
    <property type="entry name" value="Rab3-GTPase_cat"/>
    <property type="match status" value="1"/>
</dbReference>
<evidence type="ECO:0000256" key="4">
    <source>
        <dbReference type="ARBA" id="ARBA00008856"/>
    </source>
</evidence>
<dbReference type="InterPro" id="IPR045698">
    <property type="entry name" value="Rab3GAP1_C"/>
</dbReference>
<evidence type="ECO:0000256" key="2">
    <source>
        <dbReference type="ARBA" id="ARBA00004240"/>
    </source>
</evidence>
<protein>
    <recommendedName>
        <fullName evidence="5">Rab3 GTPase-activating protein catalytic subunit</fullName>
    </recommendedName>
</protein>
<sequence length="298" mass="34116">MLDEQTAVLTSLGSGEDATLLRAKMQSRSLLSDMESFKAANPLGTIEDFVRWYSPRDWIETEEVDADGNIQKHYSLSPRMQLPDNLWVEVWQQARPIPVRRQKRLFDDGKEAEKILQKLSSLSPGEILEQLIPVLLHTVYDRIAKEIEEMEESNAVALLETLNAKEVLIVKGKDERKKKLQQDFIVCLTSVEQYICRFKSFKEKLFSPDLNHKEKEEMIKVVTELHTRPEIPVKGAAHGRLGKRLASLFTKTKPTTNQANNDSTEAKNQFMTPAGKEYILRASIARPSNLRSRQSPQR</sequence>
<accession>A0A8S3H1Y5</accession>
<feature type="domain" description="Rab3GAP catalytic subunit conserved" evidence="10">
    <location>
        <begin position="1"/>
        <end position="119"/>
    </location>
</feature>
<dbReference type="GO" id="GO:0005783">
    <property type="term" value="C:endoplasmic reticulum"/>
    <property type="evidence" value="ECO:0007669"/>
    <property type="project" value="UniProtKB-SubCell"/>
</dbReference>
<evidence type="ECO:0000256" key="7">
    <source>
        <dbReference type="ARBA" id="ARBA00022490"/>
    </source>
</evidence>
<dbReference type="InterPro" id="IPR045700">
    <property type="entry name" value="Rab3GAP1"/>
</dbReference>
<organism evidence="12 13">
    <name type="scientific">Rotaria magnacalcarata</name>
    <dbReference type="NCBI Taxonomy" id="392030"/>
    <lineage>
        <taxon>Eukaryota</taxon>
        <taxon>Metazoa</taxon>
        <taxon>Spiralia</taxon>
        <taxon>Gnathifera</taxon>
        <taxon>Rotifera</taxon>
        <taxon>Eurotatoria</taxon>
        <taxon>Bdelloidea</taxon>
        <taxon>Philodinida</taxon>
        <taxon>Philodinidae</taxon>
        <taxon>Rotaria</taxon>
    </lineage>
</organism>
<dbReference type="AlphaFoldDB" id="A0A8S3H1Y5"/>
<evidence type="ECO:0000256" key="8">
    <source>
        <dbReference type="ARBA" id="ARBA00022824"/>
    </source>
</evidence>
<keyword evidence="6" id="KW-0343">GTPase activation</keyword>
<proteinExistence type="inferred from homology"/>
<name>A0A8S3H1Y5_9BILA</name>
<evidence type="ECO:0000259" key="10">
    <source>
        <dbReference type="Pfam" id="PF13890"/>
    </source>
</evidence>
<evidence type="ECO:0000256" key="5">
    <source>
        <dbReference type="ARBA" id="ARBA00015817"/>
    </source>
</evidence>
<keyword evidence="9" id="KW-0333">Golgi apparatus</keyword>
<gene>
    <name evidence="12" type="ORF">SMN809_LOCUS67020</name>
</gene>
<feature type="domain" description="Rab3GAP catalytic subunit C-terminal" evidence="11">
    <location>
        <begin position="132"/>
        <end position="298"/>
    </location>
</feature>
<dbReference type="Pfam" id="PF19533">
    <property type="entry name" value="Rab3-GAP_cat_C"/>
    <property type="match status" value="1"/>
</dbReference>
<dbReference type="Proteomes" id="UP000676336">
    <property type="component" value="Unassembled WGS sequence"/>
</dbReference>
<evidence type="ECO:0000256" key="6">
    <source>
        <dbReference type="ARBA" id="ARBA00022468"/>
    </source>
</evidence>
<keyword evidence="8" id="KW-0256">Endoplasmic reticulum</keyword>
<feature type="non-terminal residue" evidence="12">
    <location>
        <position position="1"/>
    </location>
</feature>
<reference evidence="12" key="1">
    <citation type="submission" date="2021-02" db="EMBL/GenBank/DDBJ databases">
        <authorList>
            <person name="Nowell W R."/>
        </authorList>
    </citation>
    <scope>NUCLEOTIDE SEQUENCE</scope>
</reference>